<evidence type="ECO:0000256" key="4">
    <source>
        <dbReference type="ARBA" id="ARBA00022833"/>
    </source>
</evidence>
<dbReference type="KEGG" id="tprf:A3L09_05045"/>
<evidence type="ECO:0000256" key="3">
    <source>
        <dbReference type="ARBA" id="ARBA00022801"/>
    </source>
</evidence>
<accession>A0A2Z2ML29</accession>
<dbReference type="Gene3D" id="3.40.140.10">
    <property type="entry name" value="Cytidine Deaminase, domain 2"/>
    <property type="match status" value="1"/>
</dbReference>
<keyword evidence="3" id="KW-0378">Hydrolase</keyword>
<evidence type="ECO:0000259" key="6">
    <source>
        <dbReference type="PROSITE" id="PS50249"/>
    </source>
</evidence>
<sequence>MRLVIRRDDLVGIIKSAGESEGEICGFLLGRIEGSAVFVEEVRGTRNKLNSPIAFEIDPLETAEVLDEAEGKGLEVVGVFHSHLECPPVPSGKDIEGMDLWRNVWLIVTPSGGFQAWILENGEVKEVRVETR</sequence>
<dbReference type="InterPro" id="IPR000555">
    <property type="entry name" value="JAMM/MPN+_dom"/>
</dbReference>
<protein>
    <submittedName>
        <fullName evidence="7">Metalloprotease</fullName>
    </submittedName>
</protein>
<dbReference type="EMBL" id="CP014862">
    <property type="protein sequence ID" value="ASJ02668.1"/>
    <property type="molecule type" value="Genomic_DNA"/>
</dbReference>
<dbReference type="SMART" id="SM00232">
    <property type="entry name" value="JAB_MPN"/>
    <property type="match status" value="1"/>
</dbReference>
<keyword evidence="5 7" id="KW-0482">Metalloprotease</keyword>
<keyword evidence="2" id="KW-0479">Metal-binding</keyword>
<feature type="domain" description="MPN" evidence="6">
    <location>
        <begin position="3"/>
        <end position="132"/>
    </location>
</feature>
<dbReference type="RefSeq" id="WP_088857927.1">
    <property type="nucleotide sequence ID" value="NZ_CP014862.1"/>
</dbReference>
<dbReference type="AlphaFoldDB" id="A0A2Z2ML29"/>
<evidence type="ECO:0000313" key="7">
    <source>
        <dbReference type="EMBL" id="ASJ02668.1"/>
    </source>
</evidence>
<dbReference type="PANTHER" id="PTHR34858">
    <property type="entry name" value="CYSO-CYSTEINE PEPTIDASE"/>
    <property type="match status" value="1"/>
</dbReference>
<dbReference type="PANTHER" id="PTHR34858:SF1">
    <property type="entry name" value="CYSO-CYSTEINE PEPTIDASE"/>
    <property type="match status" value="1"/>
</dbReference>
<dbReference type="OrthoDB" id="10589at2157"/>
<organism evidence="7 8">
    <name type="scientific">Thermococcus profundus</name>
    <dbReference type="NCBI Taxonomy" id="49899"/>
    <lineage>
        <taxon>Archaea</taxon>
        <taxon>Methanobacteriati</taxon>
        <taxon>Methanobacteriota</taxon>
        <taxon>Thermococci</taxon>
        <taxon>Thermococcales</taxon>
        <taxon>Thermococcaceae</taxon>
        <taxon>Thermococcus</taxon>
    </lineage>
</organism>
<dbReference type="GO" id="GO:0006508">
    <property type="term" value="P:proteolysis"/>
    <property type="evidence" value="ECO:0007669"/>
    <property type="project" value="UniProtKB-KW"/>
</dbReference>
<dbReference type="InterPro" id="IPR051929">
    <property type="entry name" value="VirAsm_ModProt"/>
</dbReference>
<dbReference type="GO" id="GO:0008235">
    <property type="term" value="F:metalloexopeptidase activity"/>
    <property type="evidence" value="ECO:0007669"/>
    <property type="project" value="TreeGrafter"/>
</dbReference>
<gene>
    <name evidence="7" type="ORF">A3L09_05045</name>
</gene>
<keyword evidence="1 7" id="KW-0645">Protease</keyword>
<keyword evidence="4" id="KW-0862">Zinc</keyword>
<proteinExistence type="predicted"/>
<dbReference type="PROSITE" id="PS50249">
    <property type="entry name" value="MPN"/>
    <property type="match status" value="1"/>
</dbReference>
<reference evidence="7 8" key="1">
    <citation type="submission" date="2016-03" db="EMBL/GenBank/DDBJ databases">
        <title>Complete genome sequence of Thermococcus profundus strain DT5432.</title>
        <authorList>
            <person name="Oger P.M."/>
        </authorList>
    </citation>
    <scope>NUCLEOTIDE SEQUENCE [LARGE SCALE GENOMIC DNA]</scope>
    <source>
        <strain evidence="7 8">DT 5432</strain>
    </source>
</reference>
<dbReference type="Pfam" id="PF14464">
    <property type="entry name" value="Prok-JAB"/>
    <property type="match status" value="1"/>
</dbReference>
<dbReference type="CDD" id="cd08070">
    <property type="entry name" value="MPN_like"/>
    <property type="match status" value="1"/>
</dbReference>
<dbReference type="InterPro" id="IPR028090">
    <property type="entry name" value="JAB_dom_prok"/>
</dbReference>
<evidence type="ECO:0000313" key="8">
    <source>
        <dbReference type="Proteomes" id="UP000250179"/>
    </source>
</evidence>
<dbReference type="GO" id="GO:0008270">
    <property type="term" value="F:zinc ion binding"/>
    <property type="evidence" value="ECO:0007669"/>
    <property type="project" value="TreeGrafter"/>
</dbReference>
<dbReference type="SUPFAM" id="SSF102712">
    <property type="entry name" value="JAB1/MPN domain"/>
    <property type="match status" value="1"/>
</dbReference>
<evidence type="ECO:0000256" key="1">
    <source>
        <dbReference type="ARBA" id="ARBA00022670"/>
    </source>
</evidence>
<keyword evidence="8" id="KW-1185">Reference proteome</keyword>
<dbReference type="GeneID" id="33319757"/>
<evidence type="ECO:0000256" key="2">
    <source>
        <dbReference type="ARBA" id="ARBA00022723"/>
    </source>
</evidence>
<evidence type="ECO:0000256" key="5">
    <source>
        <dbReference type="ARBA" id="ARBA00023049"/>
    </source>
</evidence>
<name>A0A2Z2ML29_THEPR</name>
<dbReference type="Proteomes" id="UP000250179">
    <property type="component" value="Chromosome"/>
</dbReference>
<dbReference type="InterPro" id="IPR037518">
    <property type="entry name" value="MPN"/>
</dbReference>